<dbReference type="Pfam" id="PF12171">
    <property type="entry name" value="zf-C2H2_jaz"/>
    <property type="match status" value="1"/>
</dbReference>
<keyword evidence="6" id="KW-0539">Nucleus</keyword>
<feature type="region of interest" description="Disordered" evidence="8">
    <location>
        <begin position="555"/>
        <end position="619"/>
    </location>
</feature>
<feature type="compositionally biased region" description="Low complexity" evidence="8">
    <location>
        <begin position="294"/>
        <end position="311"/>
    </location>
</feature>
<feature type="region of interest" description="Disordered" evidence="8">
    <location>
        <begin position="632"/>
        <end position="663"/>
    </location>
</feature>
<feature type="compositionally biased region" description="Low complexity" evidence="8">
    <location>
        <begin position="501"/>
        <end position="513"/>
    </location>
</feature>
<feature type="compositionally biased region" description="Low complexity" evidence="8">
    <location>
        <begin position="478"/>
        <end position="489"/>
    </location>
</feature>
<feature type="region of interest" description="Disordered" evidence="8">
    <location>
        <begin position="474"/>
        <end position="523"/>
    </location>
</feature>
<dbReference type="PROSITE" id="PS00028">
    <property type="entry name" value="ZINC_FINGER_C2H2_1"/>
    <property type="match status" value="6"/>
</dbReference>
<feature type="domain" description="C2H2-type" evidence="9">
    <location>
        <begin position="945"/>
        <end position="972"/>
    </location>
</feature>
<feature type="domain" description="C2H2-type" evidence="9">
    <location>
        <begin position="860"/>
        <end position="888"/>
    </location>
</feature>
<feature type="compositionally biased region" description="Pro residues" evidence="8">
    <location>
        <begin position="106"/>
        <end position="116"/>
    </location>
</feature>
<keyword evidence="2" id="KW-0479">Metal-binding</keyword>
<feature type="domain" description="C2H2-type" evidence="9">
    <location>
        <begin position="889"/>
        <end position="916"/>
    </location>
</feature>
<evidence type="ECO:0000256" key="6">
    <source>
        <dbReference type="ARBA" id="ARBA00023242"/>
    </source>
</evidence>
<dbReference type="FunFam" id="3.30.160.60:FF:000446">
    <property type="entry name" value="Zinc finger protein"/>
    <property type="match status" value="1"/>
</dbReference>
<organism evidence="10">
    <name type="scientific">Culex pipiens</name>
    <name type="common">House mosquito</name>
    <dbReference type="NCBI Taxonomy" id="7175"/>
    <lineage>
        <taxon>Eukaryota</taxon>
        <taxon>Metazoa</taxon>
        <taxon>Ecdysozoa</taxon>
        <taxon>Arthropoda</taxon>
        <taxon>Hexapoda</taxon>
        <taxon>Insecta</taxon>
        <taxon>Pterygota</taxon>
        <taxon>Neoptera</taxon>
        <taxon>Endopterygota</taxon>
        <taxon>Diptera</taxon>
        <taxon>Nematocera</taxon>
        <taxon>Culicoidea</taxon>
        <taxon>Culicidae</taxon>
        <taxon>Culicinae</taxon>
        <taxon>Culicini</taxon>
        <taxon>Culex</taxon>
        <taxon>Culex</taxon>
    </lineage>
</organism>
<evidence type="ECO:0000313" key="10">
    <source>
        <dbReference type="EMBL" id="CAG6454264.1"/>
    </source>
</evidence>
<feature type="region of interest" description="Disordered" evidence="8">
    <location>
        <begin position="50"/>
        <end position="130"/>
    </location>
</feature>
<dbReference type="InterPro" id="IPR050888">
    <property type="entry name" value="ZnF_C2H2-type_TF"/>
</dbReference>
<feature type="region of interest" description="Disordered" evidence="8">
    <location>
        <begin position="289"/>
        <end position="344"/>
    </location>
</feature>
<evidence type="ECO:0000256" key="2">
    <source>
        <dbReference type="ARBA" id="ARBA00022723"/>
    </source>
</evidence>
<feature type="region of interest" description="Disordered" evidence="8">
    <location>
        <begin position="218"/>
        <end position="268"/>
    </location>
</feature>
<feature type="compositionally biased region" description="Polar residues" evidence="8">
    <location>
        <begin position="120"/>
        <end position="129"/>
    </location>
</feature>
<feature type="compositionally biased region" description="Low complexity" evidence="8">
    <location>
        <begin position="53"/>
        <end position="72"/>
    </location>
</feature>
<dbReference type="AlphaFoldDB" id="A0A8D8AEA5"/>
<feature type="domain" description="C2H2-type" evidence="9">
    <location>
        <begin position="917"/>
        <end position="944"/>
    </location>
</feature>
<dbReference type="FunFam" id="3.30.160.60:FF:000448">
    <property type="entry name" value="RE1-silencing transcription factor A"/>
    <property type="match status" value="1"/>
</dbReference>
<evidence type="ECO:0000256" key="7">
    <source>
        <dbReference type="PROSITE-ProRule" id="PRU00042"/>
    </source>
</evidence>
<evidence type="ECO:0000259" key="9">
    <source>
        <dbReference type="PROSITE" id="PS50157"/>
    </source>
</evidence>
<dbReference type="Pfam" id="PF00096">
    <property type="entry name" value="zf-C2H2"/>
    <property type="match status" value="1"/>
</dbReference>
<dbReference type="FunFam" id="3.30.160.60:FF:000100">
    <property type="entry name" value="Zinc finger 45-like"/>
    <property type="match status" value="1"/>
</dbReference>
<dbReference type="EMBL" id="HBUE01025617">
    <property type="protein sequence ID" value="CAG6454264.1"/>
    <property type="molecule type" value="Transcribed_RNA"/>
</dbReference>
<accession>A0A8D8AEA5</accession>
<evidence type="ECO:0000256" key="4">
    <source>
        <dbReference type="ARBA" id="ARBA00022771"/>
    </source>
</evidence>
<dbReference type="SUPFAM" id="SSF57667">
    <property type="entry name" value="beta-beta-alpha zinc fingers"/>
    <property type="match status" value="4"/>
</dbReference>
<feature type="compositionally biased region" description="Polar residues" evidence="8">
    <location>
        <begin position="814"/>
        <end position="826"/>
    </location>
</feature>
<evidence type="ECO:0000256" key="5">
    <source>
        <dbReference type="ARBA" id="ARBA00022833"/>
    </source>
</evidence>
<feature type="compositionally biased region" description="Low complexity" evidence="8">
    <location>
        <begin position="224"/>
        <end position="261"/>
    </location>
</feature>
<evidence type="ECO:0000256" key="3">
    <source>
        <dbReference type="ARBA" id="ARBA00022737"/>
    </source>
</evidence>
<feature type="compositionally biased region" description="Polar residues" evidence="8">
    <location>
        <begin position="632"/>
        <end position="651"/>
    </location>
</feature>
<sequence>MASNGGTLHGVTQAQQSLSGHHSCSHCGLYFESSSSLQVHMHYHHETMNRWGPTSTGSVPSSTTSSTPTSDSENNNQPSLKPHIKPSSPHQTIAAAADSSDNQPATPQPPTLPEPGTPQSFTGGASPYQQPAALIAPPEMHYPTYIHGYDPYYHPTSIDYGNPLAPPHPLSSHSQPEYKTVPSARYHPYNNNHLSNGNHHHVSVINPNNGTTNGAIPLHNAGLSPQVVSSSSSTQNPTTQAATTVASSTTTSSPQHSGSHIPPTPSPTPIQCEKCGLVCDTDEALNEHDATVHQSQSQLPQQQQPPSQQSSESNSMNRSEEPDMQSGYPYGNNPPPFVKEEPPASDILDLDSQKMVYPPEPVLPPMNSLHPLQSMQRHPMMWPHDPHSFMPPHPPHDLKAAYYHPQIKSEYSTTPSIKGDYPQHAAMHVKSEYGPIVAPAPIKNDYNIAPTLPPAVPQPNQSVKPFTEDISENNQLATSPSDFPSTTTPQESGSQFRNFEPPSSSLPNNALPSKGTAWKSNEARRPKTYNCTACNKWFTSSGHLKRHYNTTLHKNAVKSSGQPDPATLPISVHHHPGRDPNYANKGRRGTTAQIQQPIQQPVPPPDPPRSPDYGSQYNAPVFSTASVHQVGPNQGFHQYTSNLQTTSSTVPPNGVAGPSVRASPPRGLQIFSNSSMQTLQQQEQMEQMPIITTTTTSIPSPLHSQPIISTTEQYHHTTSPLTINTSIPSFQTILPEAPSYHHIIGNQSISSDANDVLSNDQYFPINGYDGEETTSDVTGTVAPISSGFPRYPGGAEMYQGDTAPPFSPNVPEHYQQTSSHYNDLRTTPTPQLAATAPLLSPPPSSPRVSSTGATGPSELHRCEECDKVFNKACYLTQHNKTFHSGDKPFKCQRCGKRFSCDQEQAEHLAKHGGEKPFKCELCPKQFNHKTDLRRHMCLHNGSKPYACTQCGKGFIRKDHMLKHCETHRKRTNSSAAKKAAIGKFGMHANSKITAIVGDE</sequence>
<name>A0A8D8AEA5_CULPI</name>
<reference evidence="10" key="1">
    <citation type="submission" date="2021-05" db="EMBL/GenBank/DDBJ databases">
        <authorList>
            <person name="Alioto T."/>
            <person name="Alioto T."/>
            <person name="Gomez Garrido J."/>
        </authorList>
    </citation>
    <scope>NUCLEOTIDE SEQUENCE</scope>
</reference>
<dbReference type="SMART" id="SM00355">
    <property type="entry name" value="ZnF_C2H2"/>
    <property type="match status" value="7"/>
</dbReference>
<dbReference type="Gene3D" id="3.30.160.60">
    <property type="entry name" value="Classic Zinc Finger"/>
    <property type="match status" value="5"/>
</dbReference>
<dbReference type="GO" id="GO:0005634">
    <property type="term" value="C:nucleus"/>
    <property type="evidence" value="ECO:0007669"/>
    <property type="project" value="UniProtKB-SubCell"/>
</dbReference>
<dbReference type="PANTHER" id="PTHR24406">
    <property type="entry name" value="TRANSCRIPTIONAL REPRESSOR CTCFL-RELATED"/>
    <property type="match status" value="1"/>
</dbReference>
<evidence type="ECO:0000256" key="8">
    <source>
        <dbReference type="SAM" id="MobiDB-lite"/>
    </source>
</evidence>
<feature type="domain" description="C2H2-type" evidence="9">
    <location>
        <begin position="22"/>
        <end position="44"/>
    </location>
</feature>
<dbReference type="InterPro" id="IPR013087">
    <property type="entry name" value="Znf_C2H2_type"/>
</dbReference>
<evidence type="ECO:0000256" key="1">
    <source>
        <dbReference type="ARBA" id="ARBA00004123"/>
    </source>
</evidence>
<keyword evidence="5" id="KW-0862">Zinc</keyword>
<feature type="region of interest" description="Disordered" evidence="8">
    <location>
        <begin position="799"/>
        <end position="855"/>
    </location>
</feature>
<feature type="compositionally biased region" description="Pro residues" evidence="8">
    <location>
        <begin position="600"/>
        <end position="610"/>
    </location>
</feature>
<dbReference type="GO" id="GO:0008270">
    <property type="term" value="F:zinc ion binding"/>
    <property type="evidence" value="ECO:0007669"/>
    <property type="project" value="UniProtKB-KW"/>
</dbReference>
<feature type="domain" description="C2H2-type" evidence="9">
    <location>
        <begin position="529"/>
        <end position="558"/>
    </location>
</feature>
<feature type="compositionally biased region" description="Low complexity" evidence="8">
    <location>
        <begin position="827"/>
        <end position="838"/>
    </location>
</feature>
<proteinExistence type="predicted"/>
<protein>
    <submittedName>
        <fullName evidence="10">Zinc finger protein 263</fullName>
    </submittedName>
</protein>
<dbReference type="InterPro" id="IPR036236">
    <property type="entry name" value="Znf_C2H2_sf"/>
</dbReference>
<keyword evidence="3" id="KW-0677">Repeat</keyword>
<dbReference type="PROSITE" id="PS50157">
    <property type="entry name" value="ZINC_FINGER_C2H2_2"/>
    <property type="match status" value="6"/>
</dbReference>
<dbReference type="InterPro" id="IPR022755">
    <property type="entry name" value="Znf_C2H2_jaz"/>
</dbReference>
<comment type="subcellular location">
    <subcellularLocation>
        <location evidence="1">Nucleus</location>
    </subcellularLocation>
</comment>
<keyword evidence="4 7" id="KW-0863">Zinc-finger</keyword>